<dbReference type="AlphaFoldDB" id="A0A1I4P5I3"/>
<dbReference type="OrthoDB" id="71000at2157"/>
<accession>A0A1I4P5I3</accession>
<proteinExistence type="predicted"/>
<gene>
    <name evidence="1" type="ORF">SAMN04488696_0462</name>
</gene>
<keyword evidence="2" id="KW-1185">Reference proteome</keyword>
<sequence length="75" mass="8484">MGENVEEKPVNSFRVCLNCGYQRGFHVHFKDVSEGKARLGLICPNCGQSYDIGWLTADVPELKPEKEEVYGELDH</sequence>
<reference evidence="2" key="1">
    <citation type="submission" date="2016-10" db="EMBL/GenBank/DDBJ databases">
        <authorList>
            <person name="Varghese N."/>
            <person name="Submissions S."/>
        </authorList>
    </citation>
    <scope>NUCLEOTIDE SEQUENCE [LARGE SCALE GENOMIC DNA]</scope>
    <source>
        <strain evidence="2">Mob M</strain>
    </source>
</reference>
<dbReference type="Proteomes" id="UP000198535">
    <property type="component" value="Unassembled WGS sequence"/>
</dbReference>
<organism evidence="1 2">
    <name type="scientific">Methanolobus profundi</name>
    <dbReference type="NCBI Taxonomy" id="487685"/>
    <lineage>
        <taxon>Archaea</taxon>
        <taxon>Methanobacteriati</taxon>
        <taxon>Methanobacteriota</taxon>
        <taxon>Stenosarchaea group</taxon>
        <taxon>Methanomicrobia</taxon>
        <taxon>Methanosarcinales</taxon>
        <taxon>Methanosarcinaceae</taxon>
        <taxon>Methanolobus</taxon>
    </lineage>
</organism>
<name>A0A1I4P5I3_9EURY</name>
<protein>
    <submittedName>
        <fullName evidence="1">Uncharacterized protein</fullName>
    </submittedName>
</protein>
<dbReference type="RefSeq" id="WP_091932602.1">
    <property type="nucleotide sequence ID" value="NZ_FOUJ01000001.1"/>
</dbReference>
<dbReference type="EMBL" id="FOUJ01000001">
    <property type="protein sequence ID" value="SFM22999.1"/>
    <property type="molecule type" value="Genomic_DNA"/>
</dbReference>
<evidence type="ECO:0000313" key="1">
    <source>
        <dbReference type="EMBL" id="SFM22999.1"/>
    </source>
</evidence>
<evidence type="ECO:0000313" key="2">
    <source>
        <dbReference type="Proteomes" id="UP000198535"/>
    </source>
</evidence>